<protein>
    <submittedName>
        <fullName evidence="1">Uncharacterized protein</fullName>
    </submittedName>
</protein>
<accession>A0A2V4B1R9</accession>
<proteinExistence type="predicted"/>
<evidence type="ECO:0000313" key="1">
    <source>
        <dbReference type="EMBL" id="PXY22505.1"/>
    </source>
</evidence>
<name>A0A2V4B1R9_9PSEU</name>
<sequence>MDFNPYGGTAARVAAALVNAAPAPAADLVAIMRGEGMRITHLTGSQARGVAAWAQRLRPVFEETDLHRRVELVNTLLADSACRPYISRHDGYPPHIHYSGHHDDQLRRVEAYTAGGLAHLVCDDAGRMGRCSREGCPVVYVDTSRNGRRRFCSTRCATRVHVAEHRERQRV</sequence>
<dbReference type="InterPro" id="IPR023286">
    <property type="entry name" value="ABATE_dom_sf"/>
</dbReference>
<evidence type="ECO:0000313" key="2">
    <source>
        <dbReference type="Proteomes" id="UP000249915"/>
    </source>
</evidence>
<dbReference type="RefSeq" id="WP_112283109.1">
    <property type="nucleotide sequence ID" value="NZ_MASW01000005.1"/>
</dbReference>
<dbReference type="SUPFAM" id="SSF160904">
    <property type="entry name" value="Jann2411-like"/>
    <property type="match status" value="1"/>
</dbReference>
<dbReference type="PANTHER" id="PTHR35525">
    <property type="entry name" value="BLL6575 PROTEIN"/>
    <property type="match status" value="1"/>
</dbReference>
<comment type="caution">
    <text evidence="1">The sequence shown here is derived from an EMBL/GenBank/DDBJ whole genome shotgun (WGS) entry which is preliminary data.</text>
</comment>
<dbReference type="EMBL" id="MASW01000005">
    <property type="protein sequence ID" value="PXY22505.1"/>
    <property type="molecule type" value="Genomic_DNA"/>
</dbReference>
<dbReference type="Gene3D" id="1.10.3300.10">
    <property type="entry name" value="Jann2411-like domain"/>
    <property type="match status" value="1"/>
</dbReference>
<dbReference type="OrthoDB" id="3531194at2"/>
<reference evidence="1 2" key="1">
    <citation type="submission" date="2016-07" db="EMBL/GenBank/DDBJ databases">
        <title>Draft genome sequence of Prauserella muralis DSM 45305, isolated from a mould-covered wall in an indoor environment.</title>
        <authorList>
            <person name="Ruckert C."/>
            <person name="Albersmeier A."/>
            <person name="Jiang C.-L."/>
            <person name="Jiang Y."/>
            <person name="Kalinowski J."/>
            <person name="Schneider O."/>
            <person name="Winkler A."/>
            <person name="Zotchev S.B."/>
        </authorList>
    </citation>
    <scope>NUCLEOTIDE SEQUENCE [LARGE SCALE GENOMIC DNA]</scope>
    <source>
        <strain evidence="1 2">DSM 45305</strain>
    </source>
</reference>
<dbReference type="PANTHER" id="PTHR35525:SF3">
    <property type="entry name" value="BLL6575 PROTEIN"/>
    <property type="match status" value="1"/>
</dbReference>
<organism evidence="1 2">
    <name type="scientific">Prauserella muralis</name>
    <dbReference type="NCBI Taxonomy" id="588067"/>
    <lineage>
        <taxon>Bacteria</taxon>
        <taxon>Bacillati</taxon>
        <taxon>Actinomycetota</taxon>
        <taxon>Actinomycetes</taxon>
        <taxon>Pseudonocardiales</taxon>
        <taxon>Pseudonocardiaceae</taxon>
        <taxon>Prauserella</taxon>
    </lineage>
</organism>
<dbReference type="Pfam" id="PF11706">
    <property type="entry name" value="zf-CGNR"/>
    <property type="match status" value="1"/>
</dbReference>
<gene>
    <name evidence="1" type="ORF">BAY60_21915</name>
</gene>
<dbReference type="InterPro" id="IPR021005">
    <property type="entry name" value="Znf_CGNR"/>
</dbReference>
<keyword evidence="2" id="KW-1185">Reference proteome</keyword>
<dbReference type="InterPro" id="IPR010852">
    <property type="entry name" value="ABATE"/>
</dbReference>
<dbReference type="AlphaFoldDB" id="A0A2V4B1R9"/>
<dbReference type="Proteomes" id="UP000249915">
    <property type="component" value="Unassembled WGS sequence"/>
</dbReference>